<dbReference type="Proteomes" id="UP000033689">
    <property type="component" value="Unassembled WGS sequence"/>
</dbReference>
<evidence type="ECO:0000313" key="2">
    <source>
        <dbReference type="Proteomes" id="UP000033689"/>
    </source>
</evidence>
<protein>
    <submittedName>
        <fullName evidence="1">Uncharacterized protein</fullName>
    </submittedName>
</protein>
<dbReference type="EMBL" id="LAOJ01000001">
    <property type="protein sequence ID" value="KJV91976.1"/>
    <property type="molecule type" value="Genomic_DNA"/>
</dbReference>
<organism evidence="1 2">
    <name type="scientific">Rickettsia bellii str. RML Mogi</name>
    <dbReference type="NCBI Taxonomy" id="1359194"/>
    <lineage>
        <taxon>Bacteria</taxon>
        <taxon>Pseudomonadati</taxon>
        <taxon>Pseudomonadota</taxon>
        <taxon>Alphaproteobacteria</taxon>
        <taxon>Rickettsiales</taxon>
        <taxon>Rickettsiaceae</taxon>
        <taxon>Rickettsieae</taxon>
        <taxon>Rickettsia</taxon>
        <taxon>belli group</taxon>
    </lineage>
</organism>
<reference evidence="1 2" key="1">
    <citation type="submission" date="2015-02" db="EMBL/GenBank/DDBJ databases">
        <title>Genome Sequencing of Rickettsiales.</title>
        <authorList>
            <person name="Daugherty S.C."/>
            <person name="Su Q."/>
            <person name="Abolude K."/>
            <person name="Beier-Sexton M."/>
            <person name="Carlyon J.A."/>
            <person name="Carter R."/>
            <person name="Day N.P."/>
            <person name="Dumler S.J."/>
            <person name="Dyachenko V."/>
            <person name="Godinez A."/>
            <person name="Kurtti T.J."/>
            <person name="Lichay M."/>
            <person name="Mullins K.E."/>
            <person name="Ott S."/>
            <person name="Pappas-Brown V."/>
            <person name="Paris D.H."/>
            <person name="Patel P."/>
            <person name="Richards A.L."/>
            <person name="Sadzewicz L."/>
            <person name="Sears K."/>
            <person name="Seidman D."/>
            <person name="Sengamalay N."/>
            <person name="Stenos J."/>
            <person name="Tallon L.J."/>
            <person name="Vincent G."/>
            <person name="Fraser C.M."/>
            <person name="Munderloh U."/>
            <person name="Dunning-Hotopp J.C."/>
        </authorList>
    </citation>
    <scope>NUCLEOTIDE SEQUENCE [LARGE SCALE GENOMIC DNA]</scope>
    <source>
        <strain evidence="1 2">RML Mogi</strain>
    </source>
</reference>
<evidence type="ECO:0000313" key="1">
    <source>
        <dbReference type="EMBL" id="KJV91976.1"/>
    </source>
</evidence>
<sequence>MMGIMFLLIIKVISKWLRREFVAFIAEYLLNI</sequence>
<dbReference type="AlphaFoldDB" id="A0A0F3QIJ1"/>
<accession>A0A0F3QIJ1</accession>
<name>A0A0F3QIJ1_RICBE</name>
<dbReference type="PATRIC" id="fig|1359194.3.peg.604"/>
<comment type="caution">
    <text evidence="1">The sequence shown here is derived from an EMBL/GenBank/DDBJ whole genome shotgun (WGS) entry which is preliminary data.</text>
</comment>
<proteinExistence type="predicted"/>
<gene>
    <name evidence="1" type="ORF">RBEMOGI_0594</name>
</gene>